<keyword evidence="1" id="KW-1015">Disulfide bond</keyword>
<reference evidence="3" key="1">
    <citation type="submission" date="2023-03" db="EMBL/GenBank/DDBJ databases">
        <title>Massive genome expansion in bonnet fungi (Mycena s.s.) driven by repeated elements and novel gene families across ecological guilds.</title>
        <authorList>
            <consortium name="Lawrence Berkeley National Laboratory"/>
            <person name="Harder C.B."/>
            <person name="Miyauchi S."/>
            <person name="Viragh M."/>
            <person name="Kuo A."/>
            <person name="Thoen E."/>
            <person name="Andreopoulos B."/>
            <person name="Lu D."/>
            <person name="Skrede I."/>
            <person name="Drula E."/>
            <person name="Henrissat B."/>
            <person name="Morin E."/>
            <person name="Kohler A."/>
            <person name="Barry K."/>
            <person name="LaButti K."/>
            <person name="Morin E."/>
            <person name="Salamov A."/>
            <person name="Lipzen A."/>
            <person name="Mereny Z."/>
            <person name="Hegedus B."/>
            <person name="Baldrian P."/>
            <person name="Stursova M."/>
            <person name="Weitz H."/>
            <person name="Taylor A."/>
            <person name="Grigoriev I.V."/>
            <person name="Nagy L.G."/>
            <person name="Martin F."/>
            <person name="Kauserud H."/>
        </authorList>
    </citation>
    <scope>NUCLEOTIDE SEQUENCE</scope>
    <source>
        <strain evidence="3">9284</strain>
    </source>
</reference>
<name>A0AAD7C291_9AGAR</name>
<dbReference type="EMBL" id="JARKIF010000006">
    <property type="protein sequence ID" value="KAJ7636995.1"/>
    <property type="molecule type" value="Genomic_DNA"/>
</dbReference>
<organism evidence="3 4">
    <name type="scientific">Roridomyces roridus</name>
    <dbReference type="NCBI Taxonomy" id="1738132"/>
    <lineage>
        <taxon>Eukaryota</taxon>
        <taxon>Fungi</taxon>
        <taxon>Dikarya</taxon>
        <taxon>Basidiomycota</taxon>
        <taxon>Agaricomycotina</taxon>
        <taxon>Agaricomycetes</taxon>
        <taxon>Agaricomycetidae</taxon>
        <taxon>Agaricales</taxon>
        <taxon>Marasmiineae</taxon>
        <taxon>Mycenaceae</taxon>
        <taxon>Roridomyces</taxon>
    </lineage>
</organism>
<proteinExistence type="predicted"/>
<feature type="domain" description="Thioredoxin" evidence="2">
    <location>
        <begin position="1"/>
        <end position="110"/>
    </location>
</feature>
<protein>
    <submittedName>
        <fullName evidence="3">Thioredoxin-like protein</fullName>
    </submittedName>
</protein>
<dbReference type="AlphaFoldDB" id="A0AAD7C291"/>
<accession>A0AAD7C291</accession>
<dbReference type="Proteomes" id="UP001221142">
    <property type="component" value="Unassembled WGS sequence"/>
</dbReference>
<dbReference type="InterPro" id="IPR036249">
    <property type="entry name" value="Thioredoxin-like_sf"/>
</dbReference>
<dbReference type="SUPFAM" id="SSF52833">
    <property type="entry name" value="Thioredoxin-like"/>
    <property type="match status" value="1"/>
</dbReference>
<sequence>MSAPVDIQSIQQWNDILEASTEAGKTIIVDFSAEWCPPCRAIAPRYELLASKNPHVQFLRVDVDEQRQIAESFQVTAMPTFFAIRDQDVVGMLRGADPQGLARLVQKHGGPEPGVAETQKAVL</sequence>
<dbReference type="CDD" id="cd02947">
    <property type="entry name" value="TRX_family"/>
    <property type="match status" value="1"/>
</dbReference>
<dbReference type="PROSITE" id="PS51352">
    <property type="entry name" value="THIOREDOXIN_2"/>
    <property type="match status" value="1"/>
</dbReference>
<dbReference type="InterPro" id="IPR013766">
    <property type="entry name" value="Thioredoxin_domain"/>
</dbReference>
<dbReference type="PRINTS" id="PR00421">
    <property type="entry name" value="THIOREDOXIN"/>
</dbReference>
<evidence type="ECO:0000256" key="1">
    <source>
        <dbReference type="ARBA" id="ARBA00023157"/>
    </source>
</evidence>
<evidence type="ECO:0000259" key="2">
    <source>
        <dbReference type="PROSITE" id="PS51352"/>
    </source>
</evidence>
<evidence type="ECO:0000313" key="4">
    <source>
        <dbReference type="Proteomes" id="UP001221142"/>
    </source>
</evidence>
<dbReference type="InterPro" id="IPR017937">
    <property type="entry name" value="Thioredoxin_CS"/>
</dbReference>
<comment type="caution">
    <text evidence="3">The sequence shown here is derived from an EMBL/GenBank/DDBJ whole genome shotgun (WGS) entry which is preliminary data.</text>
</comment>
<evidence type="ECO:0000313" key="3">
    <source>
        <dbReference type="EMBL" id="KAJ7636995.1"/>
    </source>
</evidence>
<dbReference type="Gene3D" id="3.40.30.10">
    <property type="entry name" value="Glutaredoxin"/>
    <property type="match status" value="1"/>
</dbReference>
<dbReference type="Pfam" id="PF00085">
    <property type="entry name" value="Thioredoxin"/>
    <property type="match status" value="1"/>
</dbReference>
<dbReference type="PANTHER" id="PTHR46115">
    <property type="entry name" value="THIOREDOXIN-LIKE PROTEIN 1"/>
    <property type="match status" value="1"/>
</dbReference>
<dbReference type="PROSITE" id="PS00194">
    <property type="entry name" value="THIOREDOXIN_1"/>
    <property type="match status" value="1"/>
</dbReference>
<gene>
    <name evidence="3" type="ORF">FB45DRAFT_907963</name>
</gene>
<keyword evidence="4" id="KW-1185">Reference proteome</keyword>